<dbReference type="STRING" id="1236971.JCM9152_3672"/>
<proteinExistence type="inferred from homology"/>
<dbReference type="PANTHER" id="PTHR30244:SF34">
    <property type="entry name" value="DTDP-4-AMINO-4,6-DIDEOXYGALACTOSE TRANSAMINASE"/>
    <property type="match status" value="1"/>
</dbReference>
<feature type="modified residue" description="N6-(pyridoxal phosphate)lysine" evidence="2">
    <location>
        <position position="195"/>
    </location>
</feature>
<evidence type="ECO:0000256" key="2">
    <source>
        <dbReference type="PIRSR" id="PIRSR000390-2"/>
    </source>
</evidence>
<dbReference type="NCBIfam" id="TIGR03588">
    <property type="entry name" value="PseC"/>
    <property type="match status" value="1"/>
</dbReference>
<sequence>MVKLAIDGGAPVRDSFLPYGKQSIDEKDIESVLSVIRGAMITQGPMIERFEGKVAEYVGAKYAVAFSNGTAALHAAYYAAGLTKGDEVITTPITFVATSNAALYVGAKPVFADIDEYTYQLSPNQVEKKINVNTRAIVSVDFAGQPVEYDRFRDLAKKHNLVYISDGAHSLGAQYKGKPVGTQADMTMFSFHPVKPVTTGEGGIIVTDSSEYAERLELFRSHGIKKDGLLEYHGPWYYEMHDLGMNYRMTDIQAALGFTQMDKLDSFMKRRREIATIYTKSFIEEIGIEIPTVHADVLSGWHLYILRFNSQCFSVDRKAIFEALRAENIGVHVHYIPVYLQPYYQQLGYHADCPNANNWYEEVITLPIFPSMTNKDVTDVIEAVKKVYYHYRVEA</sequence>
<dbReference type="EMBL" id="BAUU01000029">
    <property type="protein sequence ID" value="GAE32153.1"/>
    <property type="molecule type" value="Genomic_DNA"/>
</dbReference>
<feature type="active site" description="Proton acceptor" evidence="1">
    <location>
        <position position="195"/>
    </location>
</feature>
<dbReference type="InterPro" id="IPR020026">
    <property type="entry name" value="PseC"/>
</dbReference>
<dbReference type="CDD" id="cd00616">
    <property type="entry name" value="AHBA_syn"/>
    <property type="match status" value="1"/>
</dbReference>
<reference evidence="4" key="1">
    <citation type="journal article" date="2014" name="Genome Announc.">
        <title>Draft Genome Sequences of Three Alkaliphilic Bacillus Strains, Bacillus wakoensis JCM 9140T, Bacillus akibai JCM 9157T, and Bacillus hemicellulosilyticus JCM 9152T.</title>
        <authorList>
            <person name="Yuki M."/>
            <person name="Oshima K."/>
            <person name="Suda W."/>
            <person name="Oshida Y."/>
            <person name="Kitamura K."/>
            <person name="Iida T."/>
            <person name="Hattori M."/>
            <person name="Ohkuma M."/>
        </authorList>
    </citation>
    <scope>NUCLEOTIDE SEQUENCE [LARGE SCALE GENOMIC DNA]</scope>
    <source>
        <strain evidence="4">JCM 9152</strain>
    </source>
</reference>
<dbReference type="GO" id="GO:0008483">
    <property type="term" value="F:transaminase activity"/>
    <property type="evidence" value="ECO:0007669"/>
    <property type="project" value="UniProtKB-KW"/>
</dbReference>
<organism evidence="4 5">
    <name type="scientific">Halalkalibacter hemicellulosilyticusJCM 9152</name>
    <dbReference type="NCBI Taxonomy" id="1236971"/>
    <lineage>
        <taxon>Bacteria</taxon>
        <taxon>Bacillati</taxon>
        <taxon>Bacillota</taxon>
        <taxon>Bacilli</taxon>
        <taxon>Bacillales</taxon>
        <taxon>Bacillaceae</taxon>
        <taxon>Halalkalibacter</taxon>
    </lineage>
</organism>
<dbReference type="Proteomes" id="UP000018895">
    <property type="component" value="Unassembled WGS sequence"/>
</dbReference>
<dbReference type="InterPro" id="IPR015424">
    <property type="entry name" value="PyrdxlP-dep_Trfase"/>
</dbReference>
<dbReference type="AlphaFoldDB" id="W4QKI6"/>
<dbReference type="Pfam" id="PF01041">
    <property type="entry name" value="DegT_DnrJ_EryC1"/>
    <property type="match status" value="1"/>
</dbReference>
<keyword evidence="2 3" id="KW-0663">Pyridoxal phosphate</keyword>
<keyword evidence="4" id="KW-0808">Transferase</keyword>
<dbReference type="GO" id="GO:0030170">
    <property type="term" value="F:pyridoxal phosphate binding"/>
    <property type="evidence" value="ECO:0007669"/>
    <property type="project" value="TreeGrafter"/>
</dbReference>
<dbReference type="InterPro" id="IPR000653">
    <property type="entry name" value="DegT/StrS_aminotransferase"/>
</dbReference>
<protein>
    <submittedName>
        <fullName evidence="4">Bacillosamine/Legionaminic acid biosynthesis aminotransferase PglE</fullName>
    </submittedName>
</protein>
<accession>W4QKI6</accession>
<dbReference type="PIRSF" id="PIRSF000390">
    <property type="entry name" value="PLP_StrS"/>
    <property type="match status" value="1"/>
</dbReference>
<evidence type="ECO:0000256" key="3">
    <source>
        <dbReference type="RuleBase" id="RU004508"/>
    </source>
</evidence>
<dbReference type="InterPro" id="IPR015422">
    <property type="entry name" value="PyrdxlP-dep_Trfase_small"/>
</dbReference>
<evidence type="ECO:0000313" key="5">
    <source>
        <dbReference type="Proteomes" id="UP000018895"/>
    </source>
</evidence>
<gene>
    <name evidence="4" type="ORF">JCM9152_3672</name>
</gene>
<dbReference type="Gene3D" id="3.90.1150.10">
    <property type="entry name" value="Aspartate Aminotransferase, domain 1"/>
    <property type="match status" value="1"/>
</dbReference>
<comment type="caution">
    <text evidence="4">The sequence shown here is derived from an EMBL/GenBank/DDBJ whole genome shotgun (WGS) entry which is preliminary data.</text>
</comment>
<dbReference type="OrthoDB" id="9810913at2"/>
<keyword evidence="5" id="KW-1185">Reference proteome</keyword>
<dbReference type="GO" id="GO:0000271">
    <property type="term" value="P:polysaccharide biosynthetic process"/>
    <property type="evidence" value="ECO:0007669"/>
    <property type="project" value="TreeGrafter"/>
</dbReference>
<dbReference type="Gene3D" id="3.40.640.10">
    <property type="entry name" value="Type I PLP-dependent aspartate aminotransferase-like (Major domain)"/>
    <property type="match status" value="1"/>
</dbReference>
<dbReference type="RefSeq" id="WP_035346459.1">
    <property type="nucleotide sequence ID" value="NZ_BAUU01000029.1"/>
</dbReference>
<comment type="similarity">
    <text evidence="3">Belongs to the DegT/DnrJ/EryC1 family.</text>
</comment>
<evidence type="ECO:0000313" key="4">
    <source>
        <dbReference type="EMBL" id="GAE32153.1"/>
    </source>
</evidence>
<dbReference type="SUPFAM" id="SSF53383">
    <property type="entry name" value="PLP-dependent transferases"/>
    <property type="match status" value="1"/>
</dbReference>
<dbReference type="InterPro" id="IPR015421">
    <property type="entry name" value="PyrdxlP-dep_Trfase_major"/>
</dbReference>
<keyword evidence="4" id="KW-0032">Aminotransferase</keyword>
<name>W4QKI6_9BACI</name>
<evidence type="ECO:0000256" key="1">
    <source>
        <dbReference type="PIRSR" id="PIRSR000390-1"/>
    </source>
</evidence>
<dbReference type="PANTHER" id="PTHR30244">
    <property type="entry name" value="TRANSAMINASE"/>
    <property type="match status" value="1"/>
</dbReference>